<reference evidence="2" key="2">
    <citation type="submission" date="2025-09" db="UniProtKB">
        <authorList>
            <consortium name="Ensembl"/>
        </authorList>
    </citation>
    <scope>IDENTIFICATION</scope>
</reference>
<dbReference type="GeneTree" id="ENSGT01040000244469"/>
<dbReference type="Ensembl" id="ENSSMRT00000024699.1">
    <property type="protein sequence ID" value="ENSSMRP00000021070.1"/>
    <property type="gene ID" value="ENSSMRG00000016398.1"/>
</dbReference>
<dbReference type="SMART" id="SM00409">
    <property type="entry name" value="IG"/>
    <property type="match status" value="1"/>
</dbReference>
<dbReference type="GO" id="GO:0070234">
    <property type="term" value="P:positive regulation of T cell apoptotic process"/>
    <property type="evidence" value="ECO:0007669"/>
    <property type="project" value="TreeGrafter"/>
</dbReference>
<protein>
    <recommendedName>
        <fullName evidence="1">Ig-like domain-containing protein</fullName>
    </recommendedName>
</protein>
<dbReference type="AlphaFoldDB" id="A0A8D0DSF4"/>
<dbReference type="InterPro" id="IPR007110">
    <property type="entry name" value="Ig-like_dom"/>
</dbReference>
<dbReference type="PANTHER" id="PTHR15264:SF2">
    <property type="entry name" value="PROGRAMMED CELL DEATH PROTEIN 1"/>
    <property type="match status" value="1"/>
</dbReference>
<evidence type="ECO:0000259" key="1">
    <source>
        <dbReference type="PROSITE" id="PS50835"/>
    </source>
</evidence>
<dbReference type="PANTHER" id="PTHR15264">
    <property type="entry name" value="PROGRAMMED CELL DEATH PROTEIN 1"/>
    <property type="match status" value="1"/>
</dbReference>
<evidence type="ECO:0000313" key="3">
    <source>
        <dbReference type="Proteomes" id="UP000694421"/>
    </source>
</evidence>
<dbReference type="GO" id="GO:0050777">
    <property type="term" value="P:negative regulation of immune response"/>
    <property type="evidence" value="ECO:0007669"/>
    <property type="project" value="InterPro"/>
</dbReference>
<dbReference type="InterPro" id="IPR013106">
    <property type="entry name" value="Ig_V-set"/>
</dbReference>
<accession>A0A8D0DSF4</accession>
<dbReference type="SUPFAM" id="SSF48726">
    <property type="entry name" value="Immunoglobulin"/>
    <property type="match status" value="1"/>
</dbReference>
<evidence type="ECO:0000313" key="2">
    <source>
        <dbReference type="Ensembl" id="ENSSMRP00000021070.1"/>
    </source>
</evidence>
<sequence length="273" mass="30908">MKGPFYYPWLGNLRRQNALGLLWVIGQANDPFFLCLAVKLFPKSLTTRTGGTANFSCTVFNMTGPDYSLNWYKWDDKTQQNTLVQKSRRNDSSHLKGETFLFSLLNVTKNNSGIYFCSLISFHLKEHTITESHKANLTVTGLIEFFEYSNSLSLHIKRTLLLGLSALTSLWSKTMVNIFLSSCCLQEEDPPAVSVYTVDYGVLEFHAADSATRAPPKVFSSDRTEYATIIFPQENHMLWPPSPWQWLDVSATAVMTGGQRSRCKCWKPSSGLF</sequence>
<dbReference type="InterPro" id="IPR013783">
    <property type="entry name" value="Ig-like_fold"/>
</dbReference>
<dbReference type="InterPro" id="IPR003599">
    <property type="entry name" value="Ig_sub"/>
</dbReference>
<dbReference type="PROSITE" id="PS50835">
    <property type="entry name" value="IG_LIKE"/>
    <property type="match status" value="1"/>
</dbReference>
<dbReference type="InterPro" id="IPR042379">
    <property type="entry name" value="PDCD1"/>
</dbReference>
<feature type="domain" description="Ig-like" evidence="1">
    <location>
        <begin position="31"/>
        <end position="130"/>
    </location>
</feature>
<dbReference type="Proteomes" id="UP000694421">
    <property type="component" value="Unplaced"/>
</dbReference>
<dbReference type="Pfam" id="PF07686">
    <property type="entry name" value="V-set"/>
    <property type="match status" value="1"/>
</dbReference>
<keyword evidence="3" id="KW-1185">Reference proteome</keyword>
<proteinExistence type="predicted"/>
<dbReference type="GO" id="GO:0009897">
    <property type="term" value="C:external side of plasma membrane"/>
    <property type="evidence" value="ECO:0007669"/>
    <property type="project" value="TreeGrafter"/>
</dbReference>
<dbReference type="Gene3D" id="2.60.40.10">
    <property type="entry name" value="Immunoglobulins"/>
    <property type="match status" value="1"/>
</dbReference>
<dbReference type="InterPro" id="IPR036179">
    <property type="entry name" value="Ig-like_dom_sf"/>
</dbReference>
<name>A0A8D0DSF4_SALMN</name>
<reference evidence="2" key="1">
    <citation type="submission" date="2025-08" db="UniProtKB">
        <authorList>
            <consortium name="Ensembl"/>
        </authorList>
    </citation>
    <scope>IDENTIFICATION</scope>
</reference>
<organism evidence="2 3">
    <name type="scientific">Salvator merianae</name>
    <name type="common">Argentine black and white tegu</name>
    <name type="synonym">Tupinambis merianae</name>
    <dbReference type="NCBI Taxonomy" id="96440"/>
    <lineage>
        <taxon>Eukaryota</taxon>
        <taxon>Metazoa</taxon>
        <taxon>Chordata</taxon>
        <taxon>Craniata</taxon>
        <taxon>Vertebrata</taxon>
        <taxon>Euteleostomi</taxon>
        <taxon>Lepidosauria</taxon>
        <taxon>Squamata</taxon>
        <taxon>Bifurcata</taxon>
        <taxon>Unidentata</taxon>
        <taxon>Episquamata</taxon>
        <taxon>Laterata</taxon>
        <taxon>Teiioidea</taxon>
        <taxon>Teiidae</taxon>
        <taxon>Salvator</taxon>
    </lineage>
</organism>